<reference evidence="9 10" key="1">
    <citation type="submission" date="2020-08" db="EMBL/GenBank/DDBJ databases">
        <title>Genomic Encyclopedia of Type Strains, Phase IV (KMG-V): Genome sequencing to study the core and pangenomes of soil and plant-associated prokaryotes.</title>
        <authorList>
            <person name="Whitman W."/>
        </authorList>
    </citation>
    <scope>NUCLEOTIDE SEQUENCE [LARGE SCALE GENOMIC DNA]</scope>
    <source>
        <strain evidence="9 10">X5P3</strain>
    </source>
</reference>
<evidence type="ECO:0000256" key="4">
    <source>
        <dbReference type="ARBA" id="ARBA00022692"/>
    </source>
</evidence>
<feature type="domain" description="TonB-dependent transporter Oar-like beta-barrel" evidence="8">
    <location>
        <begin position="252"/>
        <end position="1054"/>
    </location>
</feature>
<keyword evidence="2" id="KW-0813">Transport</keyword>
<sequence>MGSTRTIKQQIIYVFLSGLLLTLFVMTPAQAIAQTFRGGINGTLADKSDAAIPDTQVTATDEETGVVHTTMTSKSGGYSFQDLPLGSYTIHVATSGFQPINIKGVTVSAGAIYTLPLHLNVADQSTSVEVLADALSLDTTTTQQTTVIGGKSLQSLPLNGRDFKKIVGVIPGFAGYTGVLGAINGARTNQTNWQLDGTDNNDLWANNSAINQSGIGGIAGTVLPLDAVDQFSIQTQSTAETGRNPGATANLVIKSGTNSLHGSAYYYNRNEALAADPVFVPRTKLRNEAYGFSFGGPIRRDRTFYFASYERQQFLIGVLTTGTEPSTAYQAEAQNLLGLNGLSVNPLSTNVLNLLWPASVLTGPATANNYIPSAENGYSNNGVIKLDHNFNEKNSISARWIVGQGNQTAPVGSYIKDYYEVAPIHVQNYSIVYNAVVTPRLTNQLLFGVSAYNQVFHDFNHSFDVNAAGLITDVANGAPLIKIGSFDPTGETPPEGRNDIVGHVTEAVSYNIGSHQLRFGGEFRKAQLDEFYYRNGLGTFTFDGSQGGYKTNPYSSDSNVAALADFLAGKVVSSSLARGNAERLVYVNNFDLFAQDSWQVTHRLNVNYGVRYDYEGPLHDGTKDLPTFVPALGGLVVQGDGIGSLYPTQYTNVAPRLGFSFQPQENGRLVLRGSYGVFYDSTSLSPFLDNRPGNGGPNGFEGNPTGTSPVQTISQNAYTWETGVPLFQGSPSSILNLFSVSQNFKTPITSNYTLGIEQSLGSKAIFSLGYVGSQSRHQVALVDINQSGLNPASPTNPLVGVLGGKPGSVQQSSRPYYALFPTYGVINQVETIGNSNYNSLQATVRTSAWHGVSSQFNYTWSHNLDDMTQYRSKLPQNSNNFRGEYGNSDYDTRHGFNGAVSYELPRFGKGPKWLAEGWQANGLINLHGGAPFNITTSSDTTGTNEGYQRVNLVGKPFDVSHNFIPTKTSRYVQWVDPAAFAAPAVGSFGTLHRNAYYGPGYASADLSLFKTTHITQRVSAQLRAEFYNITNRINLAPPSSSSFGSSSFGRSTDTIGDFNGAPGIGPGEPFNTQLALKLLF</sequence>
<feature type="signal peptide" evidence="7">
    <location>
        <begin position="1"/>
        <end position="31"/>
    </location>
</feature>
<protein>
    <recommendedName>
        <fullName evidence="8">TonB-dependent transporter Oar-like beta-barrel domain-containing protein</fullName>
    </recommendedName>
</protein>
<dbReference type="InterPro" id="IPR036942">
    <property type="entry name" value="Beta-barrel_TonB_sf"/>
</dbReference>
<dbReference type="AlphaFoldDB" id="A0A7W7ZP35"/>
<organism evidence="9 10">
    <name type="scientific">Granulicella mallensis</name>
    <dbReference type="NCBI Taxonomy" id="940614"/>
    <lineage>
        <taxon>Bacteria</taxon>
        <taxon>Pseudomonadati</taxon>
        <taxon>Acidobacteriota</taxon>
        <taxon>Terriglobia</taxon>
        <taxon>Terriglobales</taxon>
        <taxon>Acidobacteriaceae</taxon>
        <taxon>Granulicella</taxon>
    </lineage>
</organism>
<keyword evidence="7" id="KW-0732">Signal</keyword>
<feature type="chain" id="PRO_5031043320" description="TonB-dependent transporter Oar-like beta-barrel domain-containing protein" evidence="7">
    <location>
        <begin position="32"/>
        <end position="1080"/>
    </location>
</feature>
<dbReference type="GO" id="GO:0015344">
    <property type="term" value="F:siderophore uptake transmembrane transporter activity"/>
    <property type="evidence" value="ECO:0007669"/>
    <property type="project" value="TreeGrafter"/>
</dbReference>
<dbReference type="PANTHER" id="PTHR30069:SF46">
    <property type="entry name" value="OAR PROTEIN"/>
    <property type="match status" value="1"/>
</dbReference>
<dbReference type="SUPFAM" id="SSF56935">
    <property type="entry name" value="Porins"/>
    <property type="match status" value="1"/>
</dbReference>
<evidence type="ECO:0000256" key="1">
    <source>
        <dbReference type="ARBA" id="ARBA00004571"/>
    </source>
</evidence>
<dbReference type="Pfam" id="PF13620">
    <property type="entry name" value="CarboxypepD_reg"/>
    <property type="match status" value="1"/>
</dbReference>
<evidence type="ECO:0000259" key="8">
    <source>
        <dbReference type="Pfam" id="PF25183"/>
    </source>
</evidence>
<dbReference type="Gene3D" id="2.60.40.1120">
    <property type="entry name" value="Carboxypeptidase-like, regulatory domain"/>
    <property type="match status" value="1"/>
</dbReference>
<gene>
    <name evidence="9" type="ORF">HDF15_001474</name>
</gene>
<name>A0A7W7ZP35_9BACT</name>
<keyword evidence="5" id="KW-0472">Membrane</keyword>
<accession>A0A7W7ZP35</accession>
<comment type="caution">
    <text evidence="9">The sequence shown here is derived from an EMBL/GenBank/DDBJ whole genome shotgun (WGS) entry which is preliminary data.</text>
</comment>
<dbReference type="Pfam" id="PF25183">
    <property type="entry name" value="OMP_b-brl_4"/>
    <property type="match status" value="1"/>
</dbReference>
<dbReference type="InterPro" id="IPR013784">
    <property type="entry name" value="Carb-bd-like_fold"/>
</dbReference>
<dbReference type="SUPFAM" id="SSF49452">
    <property type="entry name" value="Starch-binding domain-like"/>
    <property type="match status" value="1"/>
</dbReference>
<dbReference type="RefSeq" id="WP_184254051.1">
    <property type="nucleotide sequence ID" value="NZ_JACHIO010000005.1"/>
</dbReference>
<proteinExistence type="predicted"/>
<evidence type="ECO:0000256" key="6">
    <source>
        <dbReference type="ARBA" id="ARBA00023237"/>
    </source>
</evidence>
<evidence type="ECO:0000256" key="2">
    <source>
        <dbReference type="ARBA" id="ARBA00022448"/>
    </source>
</evidence>
<keyword evidence="3" id="KW-1134">Transmembrane beta strand</keyword>
<comment type="subcellular location">
    <subcellularLocation>
        <location evidence="1">Cell outer membrane</location>
        <topology evidence="1">Multi-pass membrane protein</topology>
    </subcellularLocation>
</comment>
<evidence type="ECO:0000256" key="3">
    <source>
        <dbReference type="ARBA" id="ARBA00022452"/>
    </source>
</evidence>
<dbReference type="GO" id="GO:0044718">
    <property type="term" value="P:siderophore transmembrane transport"/>
    <property type="evidence" value="ECO:0007669"/>
    <property type="project" value="TreeGrafter"/>
</dbReference>
<dbReference type="InterPro" id="IPR039426">
    <property type="entry name" value="TonB-dep_rcpt-like"/>
</dbReference>
<keyword evidence="4" id="KW-0812">Transmembrane</keyword>
<keyword evidence="6" id="KW-0998">Cell outer membrane</keyword>
<dbReference type="InterPro" id="IPR057601">
    <property type="entry name" value="Oar-like_b-barrel"/>
</dbReference>
<dbReference type="Gene3D" id="2.40.170.20">
    <property type="entry name" value="TonB-dependent receptor, beta-barrel domain"/>
    <property type="match status" value="1"/>
</dbReference>
<evidence type="ECO:0000256" key="5">
    <source>
        <dbReference type="ARBA" id="ARBA00023136"/>
    </source>
</evidence>
<evidence type="ECO:0000313" key="9">
    <source>
        <dbReference type="EMBL" id="MBB5063134.1"/>
    </source>
</evidence>
<dbReference type="PANTHER" id="PTHR30069">
    <property type="entry name" value="TONB-DEPENDENT OUTER MEMBRANE RECEPTOR"/>
    <property type="match status" value="1"/>
</dbReference>
<evidence type="ECO:0000256" key="7">
    <source>
        <dbReference type="SAM" id="SignalP"/>
    </source>
</evidence>
<dbReference type="EMBL" id="JACHIO010000005">
    <property type="protein sequence ID" value="MBB5063134.1"/>
    <property type="molecule type" value="Genomic_DNA"/>
</dbReference>
<evidence type="ECO:0000313" key="10">
    <source>
        <dbReference type="Proteomes" id="UP000584867"/>
    </source>
</evidence>
<dbReference type="Proteomes" id="UP000584867">
    <property type="component" value="Unassembled WGS sequence"/>
</dbReference>
<dbReference type="GO" id="GO:0030246">
    <property type="term" value="F:carbohydrate binding"/>
    <property type="evidence" value="ECO:0007669"/>
    <property type="project" value="InterPro"/>
</dbReference>
<dbReference type="GO" id="GO:0009279">
    <property type="term" value="C:cell outer membrane"/>
    <property type="evidence" value="ECO:0007669"/>
    <property type="project" value="UniProtKB-SubCell"/>
</dbReference>